<evidence type="ECO:0000313" key="16">
    <source>
        <dbReference type="Ensembl" id="ENSAPEP00000017080.1"/>
    </source>
</evidence>
<feature type="binding site" description="in other chain" evidence="13">
    <location>
        <begin position="214"/>
        <end position="216"/>
    </location>
    <ligand>
        <name>substrate</name>
        <note>ligand shared between dimeric partners</note>
    </ligand>
</feature>
<accession>A0A3P8SXK4</accession>
<keyword evidence="8 13" id="KW-0418">Kinase</keyword>
<feature type="binding site" evidence="13">
    <location>
        <begin position="124"/>
        <end position="127"/>
    </location>
    <ligand>
        <name>ATP</name>
        <dbReference type="ChEBI" id="CHEBI:30616"/>
    </ligand>
</feature>
<dbReference type="InterPro" id="IPR022953">
    <property type="entry name" value="ATP_PFK"/>
</dbReference>
<dbReference type="EC" id="2.7.1.11" evidence="13"/>
<evidence type="ECO:0000313" key="17">
    <source>
        <dbReference type="Proteomes" id="UP000265080"/>
    </source>
</evidence>
<dbReference type="PANTHER" id="PTHR13697:SF53">
    <property type="entry name" value="ATP-DEPENDENT 6-PHOSPHOFRUCTOKINASE"/>
    <property type="match status" value="1"/>
</dbReference>
<comment type="subunit">
    <text evidence="13">Homo- and heterotetramers.</text>
</comment>
<feature type="binding site" evidence="13">
    <location>
        <position position="585"/>
    </location>
    <ligand>
        <name>beta-D-fructose 2,6-bisphosphate</name>
        <dbReference type="ChEBI" id="CHEBI:58579"/>
        <note>allosteric activator; ligand shared between dimeric partners</note>
    </ligand>
</feature>
<dbReference type="GO" id="GO:0042802">
    <property type="term" value="F:identical protein binding"/>
    <property type="evidence" value="ECO:0007669"/>
    <property type="project" value="TreeGrafter"/>
</dbReference>
<evidence type="ECO:0000256" key="4">
    <source>
        <dbReference type="ARBA" id="ARBA00022533"/>
    </source>
</evidence>
<evidence type="ECO:0000256" key="5">
    <source>
        <dbReference type="ARBA" id="ARBA00022679"/>
    </source>
</evidence>
<dbReference type="FunFam" id="3.40.50.450:FF:000064">
    <property type="entry name" value="Phosphofructokinase, platelet b"/>
    <property type="match status" value="1"/>
</dbReference>
<comment type="cofactor">
    <cofactor evidence="1 13">
        <name>Mg(2+)</name>
        <dbReference type="ChEBI" id="CHEBI:18420"/>
    </cofactor>
</comment>
<keyword evidence="9 13" id="KW-0067">ATP-binding</keyword>
<dbReference type="HAMAP" id="MF_03184">
    <property type="entry name" value="Phosphofructokinase_I_E"/>
    <property type="match status" value="1"/>
</dbReference>
<feature type="domain" description="Phosphofructokinase" evidence="15">
    <location>
        <begin position="24"/>
        <end position="329"/>
    </location>
</feature>
<keyword evidence="17" id="KW-1185">Reference proteome</keyword>
<feature type="binding site" description="in other chain" evidence="13">
    <location>
        <position position="270"/>
    </location>
    <ligand>
        <name>substrate</name>
        <note>ligand shared between dimeric partners</note>
    </ligand>
</feature>
<keyword evidence="3 13" id="KW-0963">Cytoplasm</keyword>
<comment type="function">
    <text evidence="13">Catalyzes the phosphorylation of D-fructose 6-phosphate to fructose 1,6-bisphosphate by ATP, the first committing step of glycolysis.</text>
</comment>
<name>A0A3P8SXK4_AMPPE</name>
<dbReference type="Gene3D" id="3.40.50.460">
    <property type="entry name" value="Phosphofructokinase domain"/>
    <property type="match status" value="2"/>
</dbReference>
<dbReference type="InterPro" id="IPR000023">
    <property type="entry name" value="Phosphofructokinase_dom"/>
</dbReference>
<dbReference type="GO" id="GO:0016020">
    <property type="term" value="C:membrane"/>
    <property type="evidence" value="ECO:0007669"/>
    <property type="project" value="TreeGrafter"/>
</dbReference>
<sequence>MAGAPKRQDTRKFFENLSGAGKCIAVLTSGGDAQGMNAAVRAVVRMGIYVGAKVYFIHEGYQGMVDGGDNIKEATWESVSSMLQVGGTVIGSARCKEFRTHEGRLKAAHNLVQRSITNLCVIGGDGSLTGANLFREEWSGLLTELQQQGLIDEEAAQKNSALHIVGMVGSIDNDFCGTDMTIGTDSALHRIIEVVDAIMTTAQSHQRTFVLEVMGRHCGYLALVSALACGADWVFIPEMPPEDGWEDSMCQKLSESRSRGSRLNIIIVAEGAIDRQGQPITSDFVKDLVVRCLGFDTRVTILGHVQRGGTPSAFDRILASRMGVEAVLALLEASANTPACVVSLVGNQAVRLPLMECVQMTQEVQKAMDEKKFEEAVRLRGRSFENNLSTYRLLSYRKADSELPNGEEEAGDGQQLNSSFNVAVLNVGAPAAGMNAAVRSAVRVGITEGHKMFAVNDGFEGFYKGQIKEIKWGDVGGWTGQGGSLLGTKRTLPGKHLDKIAEQIRIHNINALLVIGGFEALESLLQLYEARANYEELCIPVCMLPATISNNVPGTDLSIGADTSLNAIVETCDRIKQSASGTKRRVFIIETMGGYCGYLATVGGLAAGADTVYIYEEAFDIRDLQANVEHLTQKMKTSIQRGLVLRNENCNENFTTDFIYQLYSEEGRGTFDCRKNILGHMQQGGAPSPFDRNFGTKVAAKAMQWITRTLKDSYKGGRVFANSEDTACLLGMRRRALVFQPVSQLRDETDFVHRIPKEQWWLKLRPLMKILAKYKTSYDVSDSGQLEHVTRFRAKESNTTATI</sequence>
<evidence type="ECO:0000256" key="7">
    <source>
        <dbReference type="ARBA" id="ARBA00022741"/>
    </source>
</evidence>
<dbReference type="Gene3D" id="3.40.50.450">
    <property type="match status" value="2"/>
</dbReference>
<reference evidence="16" key="2">
    <citation type="submission" date="2025-08" db="UniProtKB">
        <authorList>
            <consortium name="Ensembl"/>
        </authorList>
    </citation>
    <scope>IDENTIFICATION</scope>
</reference>
<evidence type="ECO:0000256" key="13">
    <source>
        <dbReference type="HAMAP-Rule" id="MF_03184"/>
    </source>
</evidence>
<dbReference type="PIRSF" id="PIRSF000533">
    <property type="entry name" value="ATP_PFK_euk"/>
    <property type="match status" value="1"/>
</dbReference>
<evidence type="ECO:0000256" key="9">
    <source>
        <dbReference type="ARBA" id="ARBA00022840"/>
    </source>
</evidence>
<keyword evidence="7 13" id="KW-0547">Nucleotide-binding</keyword>
<keyword evidence="4 13" id="KW-0021">Allosteric enzyme</keyword>
<evidence type="ECO:0000256" key="1">
    <source>
        <dbReference type="ARBA" id="ARBA00001946"/>
    </source>
</evidence>
<evidence type="ECO:0000256" key="12">
    <source>
        <dbReference type="ARBA" id="ARBA00048070"/>
    </source>
</evidence>
<evidence type="ECO:0000256" key="3">
    <source>
        <dbReference type="ARBA" id="ARBA00022490"/>
    </source>
</evidence>
<dbReference type="GO" id="GO:0016208">
    <property type="term" value="F:AMP binding"/>
    <property type="evidence" value="ECO:0007669"/>
    <property type="project" value="TreeGrafter"/>
</dbReference>
<dbReference type="CDD" id="cd00764">
    <property type="entry name" value="Eukaryotic_PFK"/>
    <property type="match status" value="1"/>
</dbReference>
<dbReference type="UniPathway" id="UPA00109">
    <property type="reaction ID" value="UER00182"/>
</dbReference>
<evidence type="ECO:0000256" key="6">
    <source>
        <dbReference type="ARBA" id="ARBA00022723"/>
    </source>
</evidence>
<dbReference type="STRING" id="161767.ENSAPEP00000017080"/>
<keyword evidence="10 13" id="KW-0460">Magnesium</keyword>
<dbReference type="PANTHER" id="PTHR13697">
    <property type="entry name" value="PHOSPHOFRUCTOKINASE"/>
    <property type="match status" value="1"/>
</dbReference>
<evidence type="ECO:0000256" key="14">
    <source>
        <dbReference type="PIRNR" id="PIRNR000533"/>
    </source>
</evidence>
<comment type="catalytic activity">
    <reaction evidence="12 13 14">
        <text>beta-D-fructose 6-phosphate + ATP = beta-D-fructose 1,6-bisphosphate + ADP + H(+)</text>
        <dbReference type="Rhea" id="RHEA:16109"/>
        <dbReference type="ChEBI" id="CHEBI:15378"/>
        <dbReference type="ChEBI" id="CHEBI:30616"/>
        <dbReference type="ChEBI" id="CHEBI:32966"/>
        <dbReference type="ChEBI" id="CHEBI:57634"/>
        <dbReference type="ChEBI" id="CHEBI:456216"/>
        <dbReference type="EC" id="2.7.1.11"/>
    </reaction>
</comment>
<feature type="binding site" description="in other chain" evidence="13">
    <location>
        <begin position="170"/>
        <end position="172"/>
    </location>
    <ligand>
        <name>substrate</name>
        <note>ligand shared between dimeric partners</note>
    </ligand>
</feature>
<feature type="binding site" evidence="13">
    <location>
        <position position="674"/>
    </location>
    <ligand>
        <name>beta-D-fructose 2,6-bisphosphate</name>
        <dbReference type="ChEBI" id="CHEBI:58579"/>
        <note>allosteric activator; ligand shared between dimeric partners</note>
    </ligand>
</feature>
<feature type="domain" description="Phosphofructokinase" evidence="15">
    <location>
        <begin position="421"/>
        <end position="706"/>
    </location>
</feature>
<feature type="binding site" description="in other chain" evidence="13">
    <location>
        <position position="648"/>
    </location>
    <ligand>
        <name>beta-D-fructose 2,6-bisphosphate</name>
        <dbReference type="ChEBI" id="CHEBI:58579"/>
        <note>allosteric activator; ligand shared between dimeric partners</note>
    </ligand>
</feature>
<dbReference type="AlphaFoldDB" id="A0A3P8SXK4"/>
<comment type="similarity">
    <text evidence="14">Belongs to the phosphofructokinase type A (PFKA) family. ATP-dependent PFK group I subfamily. Eukaryotic two domain clade "E" sub-subfamily.</text>
</comment>
<feature type="binding site" evidence="13">
    <location>
        <position position="298"/>
    </location>
    <ligand>
        <name>substrate</name>
        <note>ligand shared between dimeric partners</note>
    </ligand>
</feature>
<comment type="pathway">
    <text evidence="2 13 14">Carbohydrate degradation; glycolysis; D-glyceraldehyde 3-phosphate and glycerone phosphate from D-glucose: step 3/4.</text>
</comment>
<evidence type="ECO:0000256" key="10">
    <source>
        <dbReference type="ARBA" id="ARBA00022842"/>
    </source>
</evidence>
<dbReference type="GO" id="GO:0046872">
    <property type="term" value="F:metal ion binding"/>
    <property type="evidence" value="ECO:0007669"/>
    <property type="project" value="UniProtKB-KW"/>
</dbReference>
<comment type="activity regulation">
    <text evidence="13">Allosterically activated by ADP, AMP, or fructose 2,6-bisphosphate, and allosterically inhibited by ATP or citrate.</text>
</comment>
<dbReference type="GO" id="GO:0030388">
    <property type="term" value="P:fructose 1,6-bisphosphate metabolic process"/>
    <property type="evidence" value="ECO:0007669"/>
    <property type="project" value="TreeGrafter"/>
</dbReference>
<dbReference type="FunFam" id="3.40.50.450:FF:000043">
    <property type="entry name" value="ATP-dependent 6-phosphofructokinase, platelet type"/>
    <property type="match status" value="1"/>
</dbReference>
<dbReference type="InterPro" id="IPR009161">
    <property type="entry name" value="6-Pfructokinase_euk"/>
</dbReference>
<feature type="binding site" description="in other chain" evidence="13">
    <location>
        <position position="490"/>
    </location>
    <ligand>
        <name>beta-D-fructose 2,6-bisphosphate</name>
        <dbReference type="ChEBI" id="CHEBI:58579"/>
        <note>allosteric activator; ligand shared between dimeric partners</note>
    </ligand>
</feature>
<dbReference type="GO" id="GO:0006002">
    <property type="term" value="P:fructose 6-phosphate metabolic process"/>
    <property type="evidence" value="ECO:0007669"/>
    <property type="project" value="InterPro"/>
</dbReference>
<feature type="region of interest" description="N-terminal catalytic PFK domain 1" evidence="13">
    <location>
        <begin position="1"/>
        <end position="396"/>
    </location>
</feature>
<dbReference type="SUPFAM" id="SSF53784">
    <property type="entry name" value="Phosphofructokinase"/>
    <property type="match status" value="2"/>
</dbReference>
<reference evidence="16 17" key="1">
    <citation type="submission" date="2018-03" db="EMBL/GenBank/DDBJ databases">
        <title>Finding Nemo's genes: A chromosome-scale reference assembly of the genome of the orange clownfish Amphiprion percula.</title>
        <authorList>
            <person name="Lehmann R."/>
        </authorList>
    </citation>
    <scope>NUCLEOTIDE SEQUENCE</scope>
</reference>
<organism evidence="16 17">
    <name type="scientific">Amphiprion percula</name>
    <name type="common">Orange clownfish</name>
    <name type="synonym">Lutjanus percula</name>
    <dbReference type="NCBI Taxonomy" id="161767"/>
    <lineage>
        <taxon>Eukaryota</taxon>
        <taxon>Metazoa</taxon>
        <taxon>Chordata</taxon>
        <taxon>Craniata</taxon>
        <taxon>Vertebrata</taxon>
        <taxon>Euteleostomi</taxon>
        <taxon>Actinopterygii</taxon>
        <taxon>Neopterygii</taxon>
        <taxon>Teleostei</taxon>
        <taxon>Neoteleostei</taxon>
        <taxon>Acanthomorphata</taxon>
        <taxon>Ovalentaria</taxon>
        <taxon>Pomacentridae</taxon>
        <taxon>Amphiprion</taxon>
    </lineage>
</organism>
<dbReference type="GO" id="GO:0005524">
    <property type="term" value="F:ATP binding"/>
    <property type="evidence" value="ECO:0007669"/>
    <property type="project" value="UniProtKB-KW"/>
</dbReference>
<dbReference type="FunFam" id="3.40.50.460:FF:000003">
    <property type="entry name" value="ATP-dependent 6-phosphofructokinase"/>
    <property type="match status" value="1"/>
</dbReference>
<feature type="region of interest" description="C-terminal regulatory PFK domain 2" evidence="13">
    <location>
        <begin position="421"/>
        <end position="803"/>
    </location>
</feature>
<feature type="binding site" evidence="13">
    <location>
        <position position="207"/>
    </location>
    <ligand>
        <name>substrate</name>
        <note>ligand shared between dimeric partners</note>
    </ligand>
</feature>
<evidence type="ECO:0000256" key="11">
    <source>
        <dbReference type="ARBA" id="ARBA00023152"/>
    </source>
</evidence>
<reference evidence="16" key="3">
    <citation type="submission" date="2025-09" db="UniProtKB">
        <authorList>
            <consortium name="Ensembl"/>
        </authorList>
    </citation>
    <scope>IDENTIFICATION</scope>
</reference>
<protein>
    <recommendedName>
        <fullName evidence="13">ATP-dependent 6-phosphofructokinase</fullName>
        <shortName evidence="13">ATP-PFK</shortName>
        <shortName evidence="13">Phosphofructokinase</shortName>
        <ecNumber evidence="13">2.7.1.11</ecNumber>
    </recommendedName>
    <alternativeName>
        <fullName evidence="13">Phosphohexokinase</fullName>
    </alternativeName>
</protein>
<feature type="binding site" description="in other chain" evidence="13">
    <location>
        <begin position="680"/>
        <end position="683"/>
    </location>
    <ligand>
        <name>beta-D-fructose 2,6-bisphosphate</name>
        <dbReference type="ChEBI" id="CHEBI:58579"/>
        <note>allosteric activator; ligand shared between dimeric partners</note>
    </ligand>
</feature>
<evidence type="ECO:0000256" key="2">
    <source>
        <dbReference type="ARBA" id="ARBA00004679"/>
    </source>
</evidence>
<evidence type="ECO:0000259" key="15">
    <source>
        <dbReference type="Pfam" id="PF00365"/>
    </source>
</evidence>
<comment type="caution">
    <text evidence="13">Lacks conserved residue(s) required for the propagation of feature annotation.</text>
</comment>
<keyword evidence="6 13" id="KW-0479">Metal-binding</keyword>
<evidence type="ECO:0000256" key="8">
    <source>
        <dbReference type="ARBA" id="ARBA00022777"/>
    </source>
</evidence>
<feature type="binding site" description="in other chain" evidence="13">
    <location>
        <begin position="304"/>
        <end position="307"/>
    </location>
    <ligand>
        <name>substrate</name>
        <note>ligand shared between dimeric partners</note>
    </ligand>
</feature>
<feature type="binding site" evidence="13">
    <location>
        <position position="125"/>
    </location>
    <ligand>
        <name>Mg(2+)</name>
        <dbReference type="ChEBI" id="CHEBI:18420"/>
        <note>catalytic</note>
    </ligand>
</feature>
<feature type="active site" description="Proton acceptor" evidence="13">
    <location>
        <position position="172"/>
    </location>
</feature>
<dbReference type="GO" id="GO:0048029">
    <property type="term" value="F:monosaccharide binding"/>
    <property type="evidence" value="ECO:0007669"/>
    <property type="project" value="TreeGrafter"/>
</dbReference>
<dbReference type="Pfam" id="PF00365">
    <property type="entry name" value="PFK"/>
    <property type="match status" value="2"/>
</dbReference>
<dbReference type="GeneTree" id="ENSGT00940000155002"/>
<dbReference type="FunFam" id="3.40.50.460:FF:000001">
    <property type="entry name" value="ATP-dependent 6-phosphofructokinase"/>
    <property type="match status" value="1"/>
</dbReference>
<dbReference type="InterPro" id="IPR041914">
    <property type="entry name" value="PFK_vert-type"/>
</dbReference>
<feature type="binding site" description="in other chain" evidence="13">
    <location>
        <begin position="592"/>
        <end position="594"/>
    </location>
    <ligand>
        <name>beta-D-fructose 2,6-bisphosphate</name>
        <dbReference type="ChEBI" id="CHEBI:58579"/>
        <note>allosteric activator; ligand shared between dimeric partners</note>
    </ligand>
</feature>
<feature type="binding site" evidence="13">
    <location>
        <begin position="94"/>
        <end position="95"/>
    </location>
    <ligand>
        <name>ATP</name>
        <dbReference type="ChEBI" id="CHEBI:30616"/>
    </ligand>
</feature>
<dbReference type="GO" id="GO:0070095">
    <property type="term" value="F:fructose-6-phosphate binding"/>
    <property type="evidence" value="ECO:0007669"/>
    <property type="project" value="TreeGrafter"/>
</dbReference>
<dbReference type="GO" id="GO:0003872">
    <property type="term" value="F:6-phosphofructokinase activity"/>
    <property type="evidence" value="ECO:0007669"/>
    <property type="project" value="UniProtKB-UniRule"/>
</dbReference>
<dbReference type="Proteomes" id="UP000265080">
    <property type="component" value="Chromosome 10"/>
</dbReference>
<feature type="binding site" description="in other chain" evidence="13">
    <location>
        <begin position="547"/>
        <end position="551"/>
    </location>
    <ligand>
        <name>beta-D-fructose 2,6-bisphosphate</name>
        <dbReference type="ChEBI" id="CHEBI:58579"/>
        <note>allosteric activator; ligand shared between dimeric partners</note>
    </ligand>
</feature>
<proteinExistence type="inferred from homology"/>
<dbReference type="InterPro" id="IPR035966">
    <property type="entry name" value="PKF_sf"/>
</dbReference>
<dbReference type="PROSITE" id="PS00433">
    <property type="entry name" value="PHOSPHOFRUCTOKINASE"/>
    <property type="match status" value="2"/>
</dbReference>
<dbReference type="PRINTS" id="PR00476">
    <property type="entry name" value="PHFRCTKINASE"/>
</dbReference>
<keyword evidence="5 13" id="KW-0808">Transferase</keyword>
<comment type="similarity">
    <text evidence="13">Belongs to the phosphofructokinase type A (PFKA) family. ATP-dependent PFK group I subfamily. Eukaryotic two domain clade 'E' sub-subfamily.</text>
</comment>
<dbReference type="GO" id="GO:0061621">
    <property type="term" value="P:canonical glycolysis"/>
    <property type="evidence" value="ECO:0007669"/>
    <property type="project" value="TreeGrafter"/>
</dbReference>
<comment type="subcellular location">
    <subcellularLocation>
        <location evidence="13">Cytoplasm</location>
    </subcellularLocation>
</comment>
<dbReference type="NCBIfam" id="TIGR02478">
    <property type="entry name" value="6PF1K_euk"/>
    <property type="match status" value="1"/>
</dbReference>
<dbReference type="GO" id="GO:0005945">
    <property type="term" value="C:6-phosphofructokinase complex"/>
    <property type="evidence" value="ECO:0007669"/>
    <property type="project" value="TreeGrafter"/>
</dbReference>
<dbReference type="Ensembl" id="ENSAPET00000017559.1">
    <property type="protein sequence ID" value="ENSAPEP00000017080.1"/>
    <property type="gene ID" value="ENSAPEG00000012145.1"/>
</dbReference>
<feature type="binding site" evidence="13">
    <location>
        <position position="31"/>
    </location>
    <ligand>
        <name>ATP</name>
        <dbReference type="ChEBI" id="CHEBI:30616"/>
    </ligand>
</feature>
<keyword evidence="11 13" id="KW-0324">Glycolysis</keyword>
<dbReference type="InterPro" id="IPR015912">
    <property type="entry name" value="Phosphofructokinase_CS"/>
</dbReference>
<feature type="binding site" description="in other chain" evidence="13">
    <location>
        <position position="754"/>
    </location>
    <ligand>
        <name>beta-D-fructose 2,6-bisphosphate</name>
        <dbReference type="ChEBI" id="CHEBI:58579"/>
        <note>allosteric activator; ligand shared between dimeric partners</note>
    </ligand>
</feature>